<feature type="transmembrane region" description="Helical" evidence="1">
    <location>
        <begin position="49"/>
        <end position="70"/>
    </location>
</feature>
<accession>A0A1L9N8Y3</accession>
<evidence type="ECO:0000313" key="2">
    <source>
        <dbReference type="EMBL" id="OJI85685.1"/>
    </source>
</evidence>
<keyword evidence="1" id="KW-1133">Transmembrane helix</keyword>
<keyword evidence="1" id="KW-0812">Transmembrane</keyword>
<dbReference type="Proteomes" id="UP000184304">
    <property type="component" value="Unassembled WGS sequence"/>
</dbReference>
<name>A0A1L9N8Y3_ASPTC</name>
<proteinExistence type="predicted"/>
<dbReference type="AlphaFoldDB" id="A0A1L9N8Y3"/>
<organism evidence="2 3">
    <name type="scientific">Aspergillus tubingensis (strain CBS 134.48)</name>
    <dbReference type="NCBI Taxonomy" id="767770"/>
    <lineage>
        <taxon>Eukaryota</taxon>
        <taxon>Fungi</taxon>
        <taxon>Dikarya</taxon>
        <taxon>Ascomycota</taxon>
        <taxon>Pezizomycotina</taxon>
        <taxon>Eurotiomycetes</taxon>
        <taxon>Eurotiomycetidae</taxon>
        <taxon>Eurotiales</taxon>
        <taxon>Aspergillaceae</taxon>
        <taxon>Aspergillus</taxon>
        <taxon>Aspergillus subgen. Circumdati</taxon>
    </lineage>
</organism>
<feature type="transmembrane region" description="Helical" evidence="1">
    <location>
        <begin position="90"/>
        <end position="108"/>
    </location>
</feature>
<protein>
    <submittedName>
        <fullName evidence="2">Uncharacterized protein</fullName>
    </submittedName>
</protein>
<dbReference type="VEuPathDB" id="FungiDB:ASPTUDRAFT_592799"/>
<gene>
    <name evidence="2" type="ORF">ASPTUDRAFT_592799</name>
</gene>
<keyword evidence="1" id="KW-0472">Membrane</keyword>
<feature type="transmembrane region" description="Helical" evidence="1">
    <location>
        <begin position="16"/>
        <end position="37"/>
    </location>
</feature>
<dbReference type="EMBL" id="KV878198">
    <property type="protein sequence ID" value="OJI85685.1"/>
    <property type="molecule type" value="Genomic_DNA"/>
</dbReference>
<keyword evidence="3" id="KW-1185">Reference proteome</keyword>
<evidence type="ECO:0000313" key="3">
    <source>
        <dbReference type="Proteomes" id="UP000184304"/>
    </source>
</evidence>
<evidence type="ECO:0000256" key="1">
    <source>
        <dbReference type="SAM" id="Phobius"/>
    </source>
</evidence>
<sequence>MMCGCTYNIPFFPSSLYLSCSSALVPITVSFLFPVLGGTAVAATADDEAVVSFLFFFFICLVADQGLDCVAWMGRTHRQARWAVLFEGRLIRAVGSFFWCVCLVWSVGV</sequence>
<reference evidence="3" key="1">
    <citation type="journal article" date="2017" name="Genome Biol.">
        <title>Comparative genomics reveals high biological diversity and specific adaptations in the industrially and medically important fungal genus Aspergillus.</title>
        <authorList>
            <person name="de Vries R.P."/>
            <person name="Riley R."/>
            <person name="Wiebenga A."/>
            <person name="Aguilar-Osorio G."/>
            <person name="Amillis S."/>
            <person name="Uchima C.A."/>
            <person name="Anderluh G."/>
            <person name="Asadollahi M."/>
            <person name="Askin M."/>
            <person name="Barry K."/>
            <person name="Battaglia E."/>
            <person name="Bayram O."/>
            <person name="Benocci T."/>
            <person name="Braus-Stromeyer S.A."/>
            <person name="Caldana C."/>
            <person name="Canovas D."/>
            <person name="Cerqueira G.C."/>
            <person name="Chen F."/>
            <person name="Chen W."/>
            <person name="Choi C."/>
            <person name="Clum A."/>
            <person name="Dos Santos R.A."/>
            <person name="Damasio A.R."/>
            <person name="Diallinas G."/>
            <person name="Emri T."/>
            <person name="Fekete E."/>
            <person name="Flipphi M."/>
            <person name="Freyberg S."/>
            <person name="Gallo A."/>
            <person name="Gournas C."/>
            <person name="Habgood R."/>
            <person name="Hainaut M."/>
            <person name="Harispe M.L."/>
            <person name="Henrissat B."/>
            <person name="Hilden K.S."/>
            <person name="Hope R."/>
            <person name="Hossain A."/>
            <person name="Karabika E."/>
            <person name="Karaffa L."/>
            <person name="Karanyi Z."/>
            <person name="Krasevec N."/>
            <person name="Kuo A."/>
            <person name="Kusch H."/>
            <person name="LaButti K."/>
            <person name="Lagendijk E.L."/>
            <person name="Lapidus A."/>
            <person name="Levasseur A."/>
            <person name="Lindquist E."/>
            <person name="Lipzen A."/>
            <person name="Logrieco A.F."/>
            <person name="MacCabe A."/>
            <person name="Maekelae M.R."/>
            <person name="Malavazi I."/>
            <person name="Melin P."/>
            <person name="Meyer V."/>
            <person name="Mielnichuk N."/>
            <person name="Miskei M."/>
            <person name="Molnar A.P."/>
            <person name="Mule G."/>
            <person name="Ngan C.Y."/>
            <person name="Orejas M."/>
            <person name="Orosz E."/>
            <person name="Ouedraogo J.P."/>
            <person name="Overkamp K.M."/>
            <person name="Park H.-S."/>
            <person name="Perrone G."/>
            <person name="Piumi F."/>
            <person name="Punt P.J."/>
            <person name="Ram A.F."/>
            <person name="Ramon A."/>
            <person name="Rauscher S."/>
            <person name="Record E."/>
            <person name="Riano-Pachon D.M."/>
            <person name="Robert V."/>
            <person name="Roehrig J."/>
            <person name="Ruller R."/>
            <person name="Salamov A."/>
            <person name="Salih N.S."/>
            <person name="Samson R.A."/>
            <person name="Sandor E."/>
            <person name="Sanguinetti M."/>
            <person name="Schuetze T."/>
            <person name="Sepcic K."/>
            <person name="Shelest E."/>
            <person name="Sherlock G."/>
            <person name="Sophianopoulou V."/>
            <person name="Squina F.M."/>
            <person name="Sun H."/>
            <person name="Susca A."/>
            <person name="Todd R.B."/>
            <person name="Tsang A."/>
            <person name="Unkles S.E."/>
            <person name="van de Wiele N."/>
            <person name="van Rossen-Uffink D."/>
            <person name="Oliveira J.V."/>
            <person name="Vesth T.C."/>
            <person name="Visser J."/>
            <person name="Yu J.-H."/>
            <person name="Zhou M."/>
            <person name="Andersen M.R."/>
            <person name="Archer D.B."/>
            <person name="Baker S.E."/>
            <person name="Benoit I."/>
            <person name="Brakhage A.A."/>
            <person name="Braus G.H."/>
            <person name="Fischer R."/>
            <person name="Frisvad J.C."/>
            <person name="Goldman G.H."/>
            <person name="Houbraken J."/>
            <person name="Oakley B."/>
            <person name="Pocsi I."/>
            <person name="Scazzocchio C."/>
            <person name="Seiboth B."/>
            <person name="vanKuyk P.A."/>
            <person name="Wortman J."/>
            <person name="Dyer P.S."/>
            <person name="Grigoriev I.V."/>
        </authorList>
    </citation>
    <scope>NUCLEOTIDE SEQUENCE [LARGE SCALE GENOMIC DNA]</scope>
    <source>
        <strain evidence="3">CBS 134.48</strain>
    </source>
</reference>